<evidence type="ECO:0000313" key="7">
    <source>
        <dbReference type="Proteomes" id="UP000199076"/>
    </source>
</evidence>
<comment type="catalytic activity">
    <reaction evidence="4">
        <text>glycyl-tRNA(Ala) + H2O = tRNA(Ala) + glycine + H(+)</text>
        <dbReference type="Rhea" id="RHEA:53744"/>
        <dbReference type="Rhea" id="RHEA-COMP:9657"/>
        <dbReference type="Rhea" id="RHEA-COMP:13640"/>
        <dbReference type="ChEBI" id="CHEBI:15377"/>
        <dbReference type="ChEBI" id="CHEBI:15378"/>
        <dbReference type="ChEBI" id="CHEBI:57305"/>
        <dbReference type="ChEBI" id="CHEBI:78442"/>
        <dbReference type="ChEBI" id="CHEBI:78522"/>
        <dbReference type="EC" id="3.1.1.96"/>
    </reaction>
</comment>
<keyword evidence="3 4" id="KW-0862">Zinc</keyword>
<feature type="region of interest" description="Disordered" evidence="5">
    <location>
        <begin position="415"/>
        <end position="459"/>
    </location>
</feature>
<gene>
    <name evidence="4" type="primary">dtdA</name>
    <name evidence="6" type="ORF">SAMN05216218_1044</name>
</gene>
<dbReference type="Gene3D" id="3.40.630.50">
    <property type="entry name" value="AF0625-like"/>
    <property type="match status" value="1"/>
</dbReference>
<evidence type="ECO:0000256" key="4">
    <source>
        <dbReference type="HAMAP-Rule" id="MF_00562"/>
    </source>
</evidence>
<comment type="similarity">
    <text evidence="4">Belongs to the DtdA deacylase family.</text>
</comment>
<proteinExistence type="inferred from homology"/>
<comment type="catalytic activity">
    <reaction evidence="4">
        <text>a D-aminoacyl-tRNA + H2O = a tRNA + a D-alpha-amino acid + H(+)</text>
        <dbReference type="Rhea" id="RHEA:13953"/>
        <dbReference type="Rhea" id="RHEA-COMP:10123"/>
        <dbReference type="Rhea" id="RHEA-COMP:10124"/>
        <dbReference type="ChEBI" id="CHEBI:15377"/>
        <dbReference type="ChEBI" id="CHEBI:15378"/>
        <dbReference type="ChEBI" id="CHEBI:59871"/>
        <dbReference type="ChEBI" id="CHEBI:78442"/>
        <dbReference type="ChEBI" id="CHEBI:79333"/>
        <dbReference type="EC" id="3.1.1.96"/>
    </reaction>
</comment>
<dbReference type="InterPro" id="IPR018033">
    <property type="entry name" value="Deacylase_DtdA_archaea"/>
</dbReference>
<keyword evidence="7" id="KW-1185">Reference proteome</keyword>
<sequence length="459" mass="49060">MLGIVVSRADRASEHVGDRLRDLVDWSPVDAPDHPDAAGPVYRTDGAQLREFDAWHLHLNDAADAFPAELDLLVFASRHSGETGPLLTAHHTGNFGPAEHGGEDDALARACPNAHSRVLDALATHAPEDYEVGMECTHHGPTDVGVPSMFVEVGSGDPQWDDPAAAEAVARAILDLRGVAPDADLEPASAEVAGTGADTVRRHLVGFGGGHYAPRFERIVRETDWAVGHLAADWGLDAMGDPAANRDLLDAAFTESAATHAVVDGDHPDLRDEIAALGYRVVGETWLRAVTGVPLALAARLEDTLVPVEDGLRFGEPASESSPDAEFETVSLPEDLLDRAQGIDQKRTRDLLAAHALAFETEENGNRVAGRAAVASRGDYTTVIDGIVDLLRTAYDAVERREDAVIAREETFDPGKAKTLGVPEGPKFGRLSAGEPVEVDGTTIPPDRVRSEREDRFSL</sequence>
<dbReference type="Proteomes" id="UP000199076">
    <property type="component" value="Unassembled WGS sequence"/>
</dbReference>
<dbReference type="STRING" id="660518.SAMN05216218_1044"/>
<dbReference type="OrthoDB" id="9863at2157"/>
<dbReference type="GO" id="GO:0019478">
    <property type="term" value="P:D-amino acid catabolic process"/>
    <property type="evidence" value="ECO:0007669"/>
    <property type="project" value="UniProtKB-UniRule"/>
</dbReference>
<dbReference type="HAMAP" id="MF_00562">
    <property type="entry name" value="Deacylase_DtdA"/>
    <property type="match status" value="1"/>
</dbReference>
<evidence type="ECO:0000313" key="6">
    <source>
        <dbReference type="EMBL" id="SDF13700.1"/>
    </source>
</evidence>
<dbReference type="NCBIfam" id="NF011435">
    <property type="entry name" value="PRK14866.1-1"/>
    <property type="match status" value="1"/>
</dbReference>
<feature type="compositionally biased region" description="Basic and acidic residues" evidence="5">
    <location>
        <begin position="447"/>
        <end position="459"/>
    </location>
</feature>
<dbReference type="EC" id="3.1.1.96" evidence="4"/>
<dbReference type="PANTHER" id="PTHR34667">
    <property type="entry name" value="D-AMINOACYL-TRNA DEACYLASE"/>
    <property type="match status" value="1"/>
</dbReference>
<comment type="function">
    <text evidence="4">D-aminoacyl-tRNA deacylase with broad substrate specificity. By recycling D-aminoacyl-tRNA to D-amino acids and free tRNA molecules, this enzyme counteracts the toxicity associated with the formation of D-aminoacyl-tRNA entities in vivo.</text>
</comment>
<reference evidence="7" key="1">
    <citation type="submission" date="2016-10" db="EMBL/GenBank/DDBJ databases">
        <authorList>
            <person name="Varghese N."/>
            <person name="Submissions S."/>
        </authorList>
    </citation>
    <scope>NUCLEOTIDE SEQUENCE [LARGE SCALE GENOMIC DNA]</scope>
    <source>
        <strain evidence="7">IBRC-M 10760</strain>
    </source>
</reference>
<dbReference type="RefSeq" id="WP_092689349.1">
    <property type="nucleotide sequence ID" value="NZ_FNBK01000004.1"/>
</dbReference>
<dbReference type="Gene3D" id="3.40.50.10700">
    <property type="entry name" value="AF0625-like"/>
    <property type="match status" value="1"/>
</dbReference>
<dbReference type="GO" id="GO:0008270">
    <property type="term" value="F:zinc ion binding"/>
    <property type="evidence" value="ECO:0007669"/>
    <property type="project" value="UniProtKB-UniRule"/>
</dbReference>
<protein>
    <recommendedName>
        <fullName evidence="4">D-aminoacyl-tRNA deacylase</fullName>
        <ecNumber evidence="4">3.1.1.96</ecNumber>
    </recommendedName>
</protein>
<dbReference type="GO" id="GO:0051499">
    <property type="term" value="F:D-aminoacyl-tRNA deacylase activity"/>
    <property type="evidence" value="ECO:0007669"/>
    <property type="project" value="UniProtKB-UniRule"/>
</dbReference>
<dbReference type="SUPFAM" id="SSF142535">
    <property type="entry name" value="AF0625-like"/>
    <property type="match status" value="1"/>
</dbReference>
<keyword evidence="1 4" id="KW-0479">Metal-binding</keyword>
<dbReference type="AlphaFoldDB" id="A0A1G7ILU3"/>
<dbReference type="PANTHER" id="PTHR34667:SF1">
    <property type="entry name" value="D-AMINOACYL-TRNA DEACYLASE"/>
    <property type="match status" value="1"/>
</dbReference>
<comment type="subunit">
    <text evidence="4">Monomer.</text>
</comment>
<evidence type="ECO:0000256" key="2">
    <source>
        <dbReference type="ARBA" id="ARBA00022801"/>
    </source>
</evidence>
<name>A0A1G7ILU3_9EURY</name>
<evidence type="ECO:0000256" key="3">
    <source>
        <dbReference type="ARBA" id="ARBA00022833"/>
    </source>
</evidence>
<dbReference type="InterPro" id="IPR007508">
    <property type="entry name" value="DtdA"/>
</dbReference>
<dbReference type="EMBL" id="FNBK01000004">
    <property type="protein sequence ID" value="SDF13700.1"/>
    <property type="molecule type" value="Genomic_DNA"/>
</dbReference>
<evidence type="ECO:0000256" key="5">
    <source>
        <dbReference type="SAM" id="MobiDB-lite"/>
    </source>
</evidence>
<dbReference type="Pfam" id="PF04414">
    <property type="entry name" value="tRNA_deacylase"/>
    <property type="match status" value="1"/>
</dbReference>
<accession>A0A1G7ILU3</accession>
<evidence type="ECO:0000256" key="1">
    <source>
        <dbReference type="ARBA" id="ARBA00022723"/>
    </source>
</evidence>
<organism evidence="6 7">
    <name type="scientific">Halorientalis regularis</name>
    <dbReference type="NCBI Taxonomy" id="660518"/>
    <lineage>
        <taxon>Archaea</taxon>
        <taxon>Methanobacteriati</taxon>
        <taxon>Methanobacteriota</taxon>
        <taxon>Stenosarchaea group</taxon>
        <taxon>Halobacteria</taxon>
        <taxon>Halobacteriales</taxon>
        <taxon>Haloarculaceae</taxon>
        <taxon>Halorientalis</taxon>
    </lineage>
</organism>
<dbReference type="GO" id="GO:0106026">
    <property type="term" value="F:Gly-tRNA(Ala) deacylase activity"/>
    <property type="evidence" value="ECO:0007669"/>
    <property type="project" value="RHEA"/>
</dbReference>
<comment type="cofactor">
    <cofactor evidence="4">
        <name>Zn(2+)</name>
        <dbReference type="ChEBI" id="CHEBI:29105"/>
    </cofactor>
    <text evidence="4">Binds 2 Zn(2+) ions per subunit.</text>
</comment>
<keyword evidence="2 4" id="KW-0378">Hydrolase</keyword>